<protein>
    <submittedName>
        <fullName evidence="2">Nitroreductase</fullName>
    </submittedName>
</protein>
<evidence type="ECO:0000259" key="1">
    <source>
        <dbReference type="Pfam" id="PF00881"/>
    </source>
</evidence>
<feature type="domain" description="Nitroreductase" evidence="1">
    <location>
        <begin position="60"/>
        <end position="149"/>
    </location>
</feature>
<dbReference type="Proteomes" id="UP000294545">
    <property type="component" value="Unassembled WGS sequence"/>
</dbReference>
<evidence type="ECO:0000313" key="3">
    <source>
        <dbReference type="Proteomes" id="UP000294545"/>
    </source>
</evidence>
<gene>
    <name evidence="2" type="ORF">EDC19_2080</name>
</gene>
<evidence type="ECO:0000313" key="2">
    <source>
        <dbReference type="EMBL" id="TCK92350.1"/>
    </source>
</evidence>
<dbReference type="InterPro" id="IPR029479">
    <property type="entry name" value="Nitroreductase"/>
</dbReference>
<comment type="caution">
    <text evidence="2">The sequence shown here is derived from an EMBL/GenBank/DDBJ whole genome shotgun (WGS) entry which is preliminary data.</text>
</comment>
<dbReference type="RefSeq" id="WP_132282790.1">
    <property type="nucleotide sequence ID" value="NZ_SMGQ01000014.1"/>
</dbReference>
<sequence length="176" mass="20344">MIDLLKNRRSIRKYKNKPVEKEKIEKILKSALLSPSSRSKRPWEYIVVQDQHIIEQLSKSKEHGSAFIKDAPLLIVVIADESKCDVWVEDASIASIIIQLEAEKLDLGSCWIQIRKRLHNTEITSEAYVKGILEIPEPYKVLSIIAIGYKDDEKESYNLEELAYDKIHYNQFTTKG</sequence>
<dbReference type="Gene3D" id="3.40.109.10">
    <property type="entry name" value="NADH Oxidase"/>
    <property type="match status" value="1"/>
</dbReference>
<name>A0A4R1MK12_9FIRM</name>
<dbReference type="OrthoDB" id="9783470at2"/>
<dbReference type="InterPro" id="IPR050627">
    <property type="entry name" value="Nitroreductase/BluB"/>
</dbReference>
<dbReference type="CDD" id="cd02151">
    <property type="entry name" value="nitroreductase"/>
    <property type="match status" value="1"/>
</dbReference>
<accession>A0A4R1MK12</accession>
<dbReference type="Pfam" id="PF00881">
    <property type="entry name" value="Nitroreductase"/>
    <property type="match status" value="2"/>
</dbReference>
<keyword evidence="3" id="KW-1185">Reference proteome</keyword>
<dbReference type="PANTHER" id="PTHR23026">
    <property type="entry name" value="NADPH NITROREDUCTASE"/>
    <property type="match status" value="1"/>
</dbReference>
<dbReference type="AlphaFoldDB" id="A0A4R1MK12"/>
<dbReference type="GO" id="GO:0016491">
    <property type="term" value="F:oxidoreductase activity"/>
    <property type="evidence" value="ECO:0007669"/>
    <property type="project" value="InterPro"/>
</dbReference>
<dbReference type="PANTHER" id="PTHR23026:SF117">
    <property type="entry name" value="NITROREDUCTASE"/>
    <property type="match status" value="1"/>
</dbReference>
<dbReference type="SUPFAM" id="SSF55469">
    <property type="entry name" value="FMN-dependent nitroreductase-like"/>
    <property type="match status" value="1"/>
</dbReference>
<dbReference type="InterPro" id="IPR000415">
    <property type="entry name" value="Nitroreductase-like"/>
</dbReference>
<dbReference type="EMBL" id="SMGQ01000014">
    <property type="protein sequence ID" value="TCK92350.1"/>
    <property type="molecule type" value="Genomic_DNA"/>
</dbReference>
<reference evidence="2 3" key="1">
    <citation type="submission" date="2019-03" db="EMBL/GenBank/DDBJ databases">
        <title>Genomic Encyclopedia of Type Strains, Phase IV (KMG-IV): sequencing the most valuable type-strain genomes for metagenomic binning, comparative biology and taxonomic classification.</title>
        <authorList>
            <person name="Goeker M."/>
        </authorList>
    </citation>
    <scope>NUCLEOTIDE SEQUENCE [LARGE SCALE GENOMIC DNA]</scope>
    <source>
        <strain evidence="2 3">DSM 24176</strain>
    </source>
</reference>
<proteinExistence type="predicted"/>
<organism evidence="2 3">
    <name type="scientific">Natranaerovirga hydrolytica</name>
    <dbReference type="NCBI Taxonomy" id="680378"/>
    <lineage>
        <taxon>Bacteria</taxon>
        <taxon>Bacillati</taxon>
        <taxon>Bacillota</taxon>
        <taxon>Clostridia</taxon>
        <taxon>Lachnospirales</taxon>
        <taxon>Natranaerovirgaceae</taxon>
        <taxon>Natranaerovirga</taxon>
    </lineage>
</organism>
<feature type="domain" description="Nitroreductase" evidence="1">
    <location>
        <begin position="5"/>
        <end position="59"/>
    </location>
</feature>